<dbReference type="KEGG" id="mtt:Ftrac_3003"/>
<name>E4TTH6_MARTH</name>
<dbReference type="EMBL" id="CP002349">
    <property type="protein sequence ID" value="ADR22979.1"/>
    <property type="molecule type" value="Genomic_DNA"/>
</dbReference>
<organism evidence="1 2">
    <name type="scientific">Marivirga tractuosa (strain ATCC 23168 / DSM 4126 / NBRC 15989 / NCIMB 1408 / VKM B-1430 / H-43)</name>
    <name type="common">Microscilla tractuosa</name>
    <name type="synonym">Flexibacter tractuosus</name>
    <dbReference type="NCBI Taxonomy" id="643867"/>
    <lineage>
        <taxon>Bacteria</taxon>
        <taxon>Pseudomonadati</taxon>
        <taxon>Bacteroidota</taxon>
        <taxon>Cytophagia</taxon>
        <taxon>Cytophagales</taxon>
        <taxon>Marivirgaceae</taxon>
        <taxon>Marivirga</taxon>
    </lineage>
</organism>
<proteinExistence type="predicted"/>
<protein>
    <submittedName>
        <fullName evidence="1">Uncharacterized protein</fullName>
    </submittedName>
</protein>
<dbReference type="OrthoDB" id="968128at2"/>
<evidence type="ECO:0000313" key="1">
    <source>
        <dbReference type="EMBL" id="ADR22979.1"/>
    </source>
</evidence>
<evidence type="ECO:0000313" key="2">
    <source>
        <dbReference type="Proteomes" id="UP000008720"/>
    </source>
</evidence>
<gene>
    <name evidence="1" type="ordered locus">Ftrac_3003</name>
</gene>
<accession>E4TTH6</accession>
<dbReference type="Proteomes" id="UP000008720">
    <property type="component" value="Chromosome"/>
</dbReference>
<reference evidence="1 2" key="1">
    <citation type="journal article" date="2011" name="Stand. Genomic Sci.">
        <title>Complete genome sequence of Marivirga tractuosa type strain (H-43).</title>
        <authorList>
            <person name="Pagani I."/>
            <person name="Chertkov O."/>
            <person name="Lapidus A."/>
            <person name="Lucas S."/>
            <person name="Del Rio T.G."/>
            <person name="Tice H."/>
            <person name="Copeland A."/>
            <person name="Cheng J.F."/>
            <person name="Nolan M."/>
            <person name="Saunders E."/>
            <person name="Pitluck S."/>
            <person name="Held B."/>
            <person name="Goodwin L."/>
            <person name="Liolios K."/>
            <person name="Ovchinikova G."/>
            <person name="Ivanova N."/>
            <person name="Mavromatis K."/>
            <person name="Pati A."/>
            <person name="Chen A."/>
            <person name="Palaniappan K."/>
            <person name="Land M."/>
            <person name="Hauser L."/>
            <person name="Jeffries C.D."/>
            <person name="Detter J.C."/>
            <person name="Han C."/>
            <person name="Tapia R."/>
            <person name="Ngatchou-Djao O.D."/>
            <person name="Rohde M."/>
            <person name="Goker M."/>
            <person name="Spring S."/>
            <person name="Sikorski J."/>
            <person name="Woyke T."/>
            <person name="Bristow J."/>
            <person name="Eisen J.A."/>
            <person name="Markowitz V."/>
            <person name="Hugenholtz P."/>
            <person name="Klenk H.P."/>
            <person name="Kyrpides N.C."/>
        </authorList>
    </citation>
    <scope>NUCLEOTIDE SEQUENCE [LARGE SCALE GENOMIC DNA]</scope>
    <source>
        <strain evidence="2">ATCC 23168 / DSM 4126 / NBRC 15989 / NCIMB 1408 / VKM B-1430 / H-43</strain>
    </source>
</reference>
<sequence>MLFDLDVDTEYDVKVFSNCGVLTDEGSDIFLAFTRQKAAVDVLVEQVFNDKQNCSSPDPDSNQKITCAYRILEIIAPIIQNFPIPVDEATGDLDTDDYEAALQQSREWLEANRADYVVING</sequence>
<dbReference type="HOGENOM" id="CLU_2035292_0_0_10"/>
<dbReference type="RefSeq" id="WP_013455122.1">
    <property type="nucleotide sequence ID" value="NC_014759.1"/>
</dbReference>
<dbReference type="STRING" id="643867.Ftrac_3003"/>
<keyword evidence="2" id="KW-1185">Reference proteome</keyword>
<dbReference type="eggNOG" id="COG1413">
    <property type="taxonomic scope" value="Bacteria"/>
</dbReference>
<dbReference type="AlphaFoldDB" id="E4TTH6"/>